<name>A0A2A2FFL3_9EURY</name>
<sequence>MSRETDAVPRGDRMTPAFFEDVLAEYLDADRIEEAVVRLELDDGTTRRVVVAEDTESLGPDEYAARELAEARRLIEGHADRFEAPAELTVPVRDADRVREEIASDDAVTTWVKPEGVARLLGHFEALTRAGETADPGASVGRSEASDDR</sequence>
<dbReference type="AlphaFoldDB" id="A0A2A2FFL3"/>
<proteinExistence type="predicted"/>
<evidence type="ECO:0000256" key="1">
    <source>
        <dbReference type="SAM" id="MobiDB-lite"/>
    </source>
</evidence>
<keyword evidence="3" id="KW-1185">Reference proteome</keyword>
<accession>A0A2A2FFL3</accession>
<protein>
    <submittedName>
        <fullName evidence="2">Uncharacterized protein</fullName>
    </submittedName>
</protein>
<dbReference type="OrthoDB" id="173529at2157"/>
<dbReference type="Proteomes" id="UP000218083">
    <property type="component" value="Unassembled WGS sequence"/>
</dbReference>
<dbReference type="RefSeq" id="WP_095637302.1">
    <property type="nucleotide sequence ID" value="NZ_NSKC01000005.1"/>
</dbReference>
<organism evidence="2 3">
    <name type="scientific">Halorubrum salipaludis</name>
    <dbReference type="NCBI Taxonomy" id="2032630"/>
    <lineage>
        <taxon>Archaea</taxon>
        <taxon>Methanobacteriati</taxon>
        <taxon>Methanobacteriota</taxon>
        <taxon>Stenosarchaea group</taxon>
        <taxon>Halobacteria</taxon>
        <taxon>Halobacteriales</taxon>
        <taxon>Haloferacaceae</taxon>
        <taxon>Halorubrum</taxon>
    </lineage>
</organism>
<evidence type="ECO:0000313" key="2">
    <source>
        <dbReference type="EMBL" id="PAU83343.1"/>
    </source>
</evidence>
<evidence type="ECO:0000313" key="3">
    <source>
        <dbReference type="Proteomes" id="UP000218083"/>
    </source>
</evidence>
<comment type="caution">
    <text evidence="2">The sequence shown here is derived from an EMBL/GenBank/DDBJ whole genome shotgun (WGS) entry which is preliminary data.</text>
</comment>
<reference evidence="2 3" key="1">
    <citation type="submission" date="2017-08" db="EMBL/GenBank/DDBJ databases">
        <title>The strain WRN001 was isolated from Binhai saline alkaline soil, Tianjin, China.</title>
        <authorList>
            <person name="Liu D."/>
            <person name="Zhang G."/>
        </authorList>
    </citation>
    <scope>NUCLEOTIDE SEQUENCE [LARGE SCALE GENOMIC DNA]</scope>
    <source>
        <strain evidence="2 3">WN019</strain>
    </source>
</reference>
<feature type="region of interest" description="Disordered" evidence="1">
    <location>
        <begin position="128"/>
        <end position="149"/>
    </location>
</feature>
<dbReference type="EMBL" id="NSKC01000005">
    <property type="protein sequence ID" value="PAU83343.1"/>
    <property type="molecule type" value="Genomic_DNA"/>
</dbReference>
<gene>
    <name evidence="2" type="ORF">CK500_11170</name>
</gene>